<organism evidence="1 2">
    <name type="scientific">Pseudomonas peli</name>
    <dbReference type="NCBI Taxonomy" id="592361"/>
    <lineage>
        <taxon>Bacteria</taxon>
        <taxon>Pseudomonadati</taxon>
        <taxon>Pseudomonadota</taxon>
        <taxon>Gammaproteobacteria</taxon>
        <taxon>Pseudomonadales</taxon>
        <taxon>Pseudomonadaceae</taxon>
        <taxon>Pseudomonas</taxon>
    </lineage>
</organism>
<reference evidence="1 2" key="1">
    <citation type="submission" date="2016-10" db="EMBL/GenBank/DDBJ databases">
        <authorList>
            <person name="Varghese N."/>
            <person name="Submissions S."/>
        </authorList>
    </citation>
    <scope>NUCLEOTIDE SEQUENCE [LARGE SCALE GENOMIC DNA]</scope>
    <source>
        <strain evidence="1 2">DSM 17833</strain>
    </source>
</reference>
<dbReference type="EMBL" id="FMTL01000001">
    <property type="protein sequence ID" value="SCW38570.1"/>
    <property type="molecule type" value="Genomic_DNA"/>
</dbReference>
<gene>
    <name evidence="1" type="ORF">SAMN05216370_0858</name>
</gene>
<sequence length="326" mass="33981">MATVYHRDDSGAPTFAFSTSGTSSAHFAALKTILKACLVSGYGSKPAAGWALIAEGDRFLVLRNGTSSGFVCFTWVAATSYFIIHLAATFTGMSGDVMTGAGLKSGTDAAGSANQHRMWNSVLANSSANSTWYLVADNKTFYFQGSGGFSLFEYAASDFGAMNPLYVGEDSAGNFIAMGGQNTNGTQPRAYFGPEGVTVLRNPATGLLVDTGSIVVVAPGLRLTTNANTGVASLGAAHIIPLLEAPLCPVRWGASVLAGRLRGQALCPLVSMYFPSPAAQSLGHVGPLNSRNLNTPLPLGGAYTYFMGVAFDGSPTRIVTNNPEFW</sequence>
<name>A0AB37Z413_9PSED</name>
<accession>A0AB37Z413</accession>
<protein>
    <submittedName>
        <fullName evidence="1">Uncharacterized protein</fullName>
    </submittedName>
</protein>
<evidence type="ECO:0000313" key="1">
    <source>
        <dbReference type="EMBL" id="SCW38570.1"/>
    </source>
</evidence>
<keyword evidence="2" id="KW-1185">Reference proteome</keyword>
<evidence type="ECO:0000313" key="2">
    <source>
        <dbReference type="Proteomes" id="UP000242418"/>
    </source>
</evidence>
<dbReference type="Proteomes" id="UP000242418">
    <property type="component" value="Unassembled WGS sequence"/>
</dbReference>
<comment type="caution">
    <text evidence="1">The sequence shown here is derived from an EMBL/GenBank/DDBJ whole genome shotgun (WGS) entry which is preliminary data.</text>
</comment>
<dbReference type="RefSeq" id="WP_090248673.1">
    <property type="nucleotide sequence ID" value="NZ_FMTL01000001.1"/>
</dbReference>
<proteinExistence type="predicted"/>
<dbReference type="AlphaFoldDB" id="A0AB37Z413"/>